<dbReference type="InterPro" id="IPR058923">
    <property type="entry name" value="RCC1-like_dom"/>
</dbReference>
<reference evidence="5" key="2">
    <citation type="submission" date="2023-05" db="EMBL/GenBank/DDBJ databases">
        <authorList>
            <person name="Fouks B."/>
        </authorList>
    </citation>
    <scope>NUCLEOTIDE SEQUENCE</scope>
    <source>
        <strain evidence="5">Stay&amp;Tobe</strain>
        <tissue evidence="5">Testes</tissue>
    </source>
</reference>
<feature type="compositionally biased region" description="Basic and acidic residues" evidence="3">
    <location>
        <begin position="1"/>
        <end position="35"/>
    </location>
</feature>
<dbReference type="Pfam" id="PF00415">
    <property type="entry name" value="RCC1"/>
    <property type="match status" value="1"/>
</dbReference>
<keyword evidence="6" id="KW-1185">Reference proteome</keyword>
<evidence type="ECO:0000256" key="1">
    <source>
        <dbReference type="ARBA" id="ARBA00022737"/>
    </source>
</evidence>
<feature type="compositionally biased region" description="Polar residues" evidence="3">
    <location>
        <begin position="43"/>
        <end position="58"/>
    </location>
</feature>
<protein>
    <recommendedName>
        <fullName evidence="4">RCC1-like domain-containing protein</fullName>
    </recommendedName>
</protein>
<feature type="repeat" description="RCC1" evidence="2">
    <location>
        <begin position="424"/>
        <end position="477"/>
    </location>
</feature>
<dbReference type="InterPro" id="IPR000408">
    <property type="entry name" value="Reg_chr_condens"/>
</dbReference>
<feature type="repeat" description="RCC1" evidence="2">
    <location>
        <begin position="197"/>
        <end position="248"/>
    </location>
</feature>
<accession>A0AAD7ZH27</accession>
<dbReference type="PANTHER" id="PTHR46207:SF1">
    <property type="entry name" value="PROTEIN RCC2"/>
    <property type="match status" value="1"/>
</dbReference>
<dbReference type="GO" id="GO:0031267">
    <property type="term" value="F:small GTPase binding"/>
    <property type="evidence" value="ECO:0007669"/>
    <property type="project" value="TreeGrafter"/>
</dbReference>
<proteinExistence type="predicted"/>
<evidence type="ECO:0000256" key="2">
    <source>
        <dbReference type="PROSITE-ProRule" id="PRU00235"/>
    </source>
</evidence>
<evidence type="ECO:0000313" key="6">
    <source>
        <dbReference type="Proteomes" id="UP001233999"/>
    </source>
</evidence>
<name>A0AAD7ZH27_DIPPU</name>
<dbReference type="SUPFAM" id="SSF50985">
    <property type="entry name" value="RCC1/BLIP-II"/>
    <property type="match status" value="1"/>
</dbReference>
<dbReference type="PANTHER" id="PTHR46207">
    <property type="entry name" value="PROTEIN RCC2"/>
    <property type="match status" value="1"/>
</dbReference>
<dbReference type="GO" id="GO:0016020">
    <property type="term" value="C:membrane"/>
    <property type="evidence" value="ECO:0007669"/>
    <property type="project" value="TreeGrafter"/>
</dbReference>
<reference evidence="5" key="1">
    <citation type="journal article" date="2023" name="IScience">
        <title>Live-bearing cockroach genome reveals convergent evolutionary mechanisms linked to viviparity in insects and beyond.</title>
        <authorList>
            <person name="Fouks B."/>
            <person name="Harrison M.C."/>
            <person name="Mikhailova A.A."/>
            <person name="Marchal E."/>
            <person name="English S."/>
            <person name="Carruthers M."/>
            <person name="Jennings E.C."/>
            <person name="Chiamaka E.L."/>
            <person name="Frigard R.A."/>
            <person name="Pippel M."/>
            <person name="Attardo G.M."/>
            <person name="Benoit J.B."/>
            <person name="Bornberg-Bauer E."/>
            <person name="Tobe S.S."/>
        </authorList>
    </citation>
    <scope>NUCLEOTIDE SEQUENCE</scope>
    <source>
        <strain evidence="5">Stay&amp;Tobe</strain>
    </source>
</reference>
<evidence type="ECO:0000259" key="4">
    <source>
        <dbReference type="Pfam" id="PF25390"/>
    </source>
</evidence>
<gene>
    <name evidence="5" type="ORF">L9F63_004128</name>
</gene>
<feature type="repeat" description="RCC1" evidence="2">
    <location>
        <begin position="325"/>
        <end position="378"/>
    </location>
</feature>
<feature type="repeat" description="RCC1" evidence="2">
    <location>
        <begin position="249"/>
        <end position="324"/>
    </location>
</feature>
<dbReference type="PROSITE" id="PS00626">
    <property type="entry name" value="RCC1_2"/>
    <property type="match status" value="3"/>
</dbReference>
<dbReference type="AlphaFoldDB" id="A0AAD7ZH27"/>
<sequence>MSGKRKAEDISEEPETKQHKDDKKEENEEVSAKEEENGETGSPLPSSNNDNENGSQDGLASAGTEDKKDDKDVEEKKPDNCGTVLVCGSTNWDLTGRKNVPKGTKGGSGRNLWSPHRFTPLDGVPVRLVASGSSSVHSIIVTEDGAAMSFGRNEKGQLGTGDLKRRDIPYLIEAMKGLNVVGAACGKNHTLLLTDRGEVYACGDNKLGQCGVGNQNPSILTFTQISYKGPPIVKLGSGAEFSMILDCKGALHSFGLPEYGQLGHNTDGKYFVTCNKLGFHCETAPKRIVFYIEKAKDGHITPVEVVEIADFSCGSNHTVAVDSHKRVFSWGWGGLGRLGHAEQKDEMIPRLIKFFDTQSRGVKSVHCGSSFSLAINELGAVYLFGQTKRTGEANMYPKPIQDLTGWAVRSVGCSFTSIVMAADESVIAWGPSPTYGELGFGELHRSSTTPMEVKALEGIYVHQVTCGLGHTLFVARNQTEQERAKIDKLAEYTP</sequence>
<dbReference type="InterPro" id="IPR028641">
    <property type="entry name" value="RCC2"/>
</dbReference>
<evidence type="ECO:0000256" key="3">
    <source>
        <dbReference type="SAM" id="MobiDB-lite"/>
    </source>
</evidence>
<dbReference type="EMBL" id="JASPKZ010008356">
    <property type="protein sequence ID" value="KAJ9580185.1"/>
    <property type="molecule type" value="Genomic_DNA"/>
</dbReference>
<feature type="compositionally biased region" description="Basic and acidic residues" evidence="3">
    <location>
        <begin position="64"/>
        <end position="79"/>
    </location>
</feature>
<feature type="repeat" description="RCC1" evidence="2">
    <location>
        <begin position="145"/>
        <end position="196"/>
    </location>
</feature>
<dbReference type="Proteomes" id="UP001233999">
    <property type="component" value="Unassembled WGS sequence"/>
</dbReference>
<dbReference type="PROSITE" id="PS50012">
    <property type="entry name" value="RCC1_3"/>
    <property type="match status" value="5"/>
</dbReference>
<dbReference type="Gene3D" id="2.130.10.30">
    <property type="entry name" value="Regulator of chromosome condensation 1/beta-lactamase-inhibitor protein II"/>
    <property type="match status" value="2"/>
</dbReference>
<comment type="caution">
    <text evidence="5">The sequence shown here is derived from an EMBL/GenBank/DDBJ whole genome shotgun (WGS) entry which is preliminary data.</text>
</comment>
<dbReference type="InterPro" id="IPR009091">
    <property type="entry name" value="RCC1/BLIP-II"/>
</dbReference>
<evidence type="ECO:0000313" key="5">
    <source>
        <dbReference type="EMBL" id="KAJ9580185.1"/>
    </source>
</evidence>
<dbReference type="Pfam" id="PF25390">
    <property type="entry name" value="WD40_RLD"/>
    <property type="match status" value="1"/>
</dbReference>
<feature type="domain" description="RCC1-like" evidence="4">
    <location>
        <begin position="81"/>
        <end position="355"/>
    </location>
</feature>
<organism evidence="5 6">
    <name type="scientific">Diploptera punctata</name>
    <name type="common">Pacific beetle cockroach</name>
    <dbReference type="NCBI Taxonomy" id="6984"/>
    <lineage>
        <taxon>Eukaryota</taxon>
        <taxon>Metazoa</taxon>
        <taxon>Ecdysozoa</taxon>
        <taxon>Arthropoda</taxon>
        <taxon>Hexapoda</taxon>
        <taxon>Insecta</taxon>
        <taxon>Pterygota</taxon>
        <taxon>Neoptera</taxon>
        <taxon>Polyneoptera</taxon>
        <taxon>Dictyoptera</taxon>
        <taxon>Blattodea</taxon>
        <taxon>Blaberoidea</taxon>
        <taxon>Blaberidae</taxon>
        <taxon>Diplopterinae</taxon>
        <taxon>Diploptera</taxon>
    </lineage>
</organism>
<dbReference type="PRINTS" id="PR00633">
    <property type="entry name" value="RCCNDNSATION"/>
</dbReference>
<feature type="region of interest" description="Disordered" evidence="3">
    <location>
        <begin position="1"/>
        <end position="114"/>
    </location>
</feature>
<keyword evidence="1" id="KW-0677">Repeat</keyword>